<sequence length="117" mass="12700">MSNMIAISATILMCVNGQLASKGECADGKRAEEVTVNILNGTSEDCSISKQQDCFERATWDSILKIERNGSALFEWRADGSVIRDPSFSPDIAASAFMEAVSEVLKTVGVNLRKPQQ</sequence>
<evidence type="ECO:0000313" key="1">
    <source>
        <dbReference type="EMBL" id="QFI71235.1"/>
    </source>
</evidence>
<evidence type="ECO:0000313" key="2">
    <source>
        <dbReference type="Proteomes" id="UP000325641"/>
    </source>
</evidence>
<dbReference type="Proteomes" id="UP000325641">
    <property type="component" value="Chromosome"/>
</dbReference>
<reference evidence="2" key="1">
    <citation type="submission" date="2019-10" db="EMBL/GenBank/DDBJ databases">
        <title>Complete Genome Sequence of Bradyrhizobium betae type strain PL7HG1T.</title>
        <authorList>
            <person name="Bromfield E.S.P."/>
            <person name="Cloutier S."/>
        </authorList>
    </citation>
    <scope>NUCLEOTIDE SEQUENCE [LARGE SCALE GENOMIC DNA]</scope>
    <source>
        <strain evidence="2">PL7HG1</strain>
    </source>
</reference>
<dbReference type="AlphaFoldDB" id="A0A5P6NZ56"/>
<protein>
    <submittedName>
        <fullName evidence="1">Uncharacterized protein</fullName>
    </submittedName>
</protein>
<dbReference type="KEGG" id="bbet:F8237_01905"/>
<dbReference type="EMBL" id="CP044543">
    <property type="protein sequence ID" value="QFI71235.1"/>
    <property type="molecule type" value="Genomic_DNA"/>
</dbReference>
<organism evidence="1 2">
    <name type="scientific">Bradyrhizobium betae</name>
    <dbReference type="NCBI Taxonomy" id="244734"/>
    <lineage>
        <taxon>Bacteria</taxon>
        <taxon>Pseudomonadati</taxon>
        <taxon>Pseudomonadota</taxon>
        <taxon>Alphaproteobacteria</taxon>
        <taxon>Hyphomicrobiales</taxon>
        <taxon>Nitrobacteraceae</taxon>
        <taxon>Bradyrhizobium</taxon>
    </lineage>
</organism>
<accession>A0A5P6NZ56</accession>
<gene>
    <name evidence="1" type="ORF">F8237_01905</name>
</gene>
<dbReference type="RefSeq" id="WP_151642145.1">
    <property type="nucleotide sequence ID" value="NZ_CP044543.1"/>
</dbReference>
<name>A0A5P6NZ56_9BRAD</name>
<proteinExistence type="predicted"/>